<keyword evidence="1" id="KW-1133">Transmembrane helix</keyword>
<sequence length="411" mass="46730">MDSFRLIHSKTSGFFTRYPQCKWLFLVLLGLIVLRYGYLSFLQAMQSSLDMQWYPTIQFWGLGAFENNAINPYLAYFNGDTFMANNPNYMPTLYFLMFPFGLLDWEGAKASFAIFNIICFLLTFFVFWHHGISKAFLWLLSILVVVGYTFPNVIGNGQIAIFVGLCVSIAYCYRHKPLVLIVALILIGVKHSFALPIFLGFFLAGFRKEVLIACGVIFAIVCAFAFKVDSNPFEILYLMSKVNSMYYNANALGGPSDLFSLSQKIFHTPYSPIALINICIYLSFIVLVVKYKPKDSIIIASSILLSLFSLPHLGYDHYMFFVAIIIAKDALKTFDWRMIGLIGVSLFLWRGAFLKPYIDTLSQKILYTLKVPMGGGQTHWAMDMGVVFCFILCVVLIVLFYAILRDKNATH</sequence>
<feature type="transmembrane region" description="Helical" evidence="1">
    <location>
        <begin position="110"/>
        <end position="128"/>
    </location>
</feature>
<evidence type="ECO:0000313" key="2">
    <source>
        <dbReference type="EMBL" id="GAD18065.1"/>
    </source>
</evidence>
<protein>
    <recommendedName>
        <fullName evidence="4">DUF2029 domain-containing protein</fullName>
    </recommendedName>
</protein>
<feature type="transmembrane region" description="Helical" evidence="1">
    <location>
        <begin position="297"/>
        <end position="326"/>
    </location>
</feature>
<accession>T1CW67</accession>
<keyword evidence="1" id="KW-0812">Transmembrane</keyword>
<proteinExistence type="predicted"/>
<dbReference type="RefSeq" id="WP_023946374.1">
    <property type="nucleotide sequence ID" value="NZ_BASD01000004.1"/>
</dbReference>
<dbReference type="Proteomes" id="UP000018143">
    <property type="component" value="Unassembled WGS sequence"/>
</dbReference>
<keyword evidence="3" id="KW-1185">Reference proteome</keyword>
<dbReference type="EMBL" id="BASD01000004">
    <property type="protein sequence ID" value="GAD18065.1"/>
    <property type="molecule type" value="Genomic_DNA"/>
</dbReference>
<feature type="transmembrane region" description="Helical" evidence="1">
    <location>
        <begin position="210"/>
        <end position="228"/>
    </location>
</feature>
<evidence type="ECO:0000256" key="1">
    <source>
        <dbReference type="SAM" id="Phobius"/>
    </source>
</evidence>
<reference evidence="2 3" key="1">
    <citation type="journal article" date="2013" name="Genome Announc.">
        <title>Draft Genome Sequence of Helicobacter fennelliae Strain MRY12-0050, Isolated from a Bacteremia Patient.</title>
        <authorList>
            <person name="Rimbara E."/>
            <person name="Matsui M."/>
            <person name="Mori S."/>
            <person name="Suzuki S."/>
            <person name="Suzuki M."/>
            <person name="Kim H."/>
            <person name="Sekizuka T."/>
            <person name="Kuroda M."/>
            <person name="Shibayama K."/>
        </authorList>
    </citation>
    <scope>NUCLEOTIDE SEQUENCE [LARGE SCALE GENOMIC DNA]</scope>
    <source>
        <strain evidence="2 3">MRY12-0050</strain>
    </source>
</reference>
<comment type="caution">
    <text evidence="2">The sequence shown here is derived from an EMBL/GenBank/DDBJ whole genome shotgun (WGS) entry which is preliminary data.</text>
</comment>
<evidence type="ECO:0008006" key="4">
    <source>
        <dbReference type="Google" id="ProtNLM"/>
    </source>
</evidence>
<organism evidence="2 3">
    <name type="scientific">Helicobacter fennelliae MRY12-0050</name>
    <dbReference type="NCBI Taxonomy" id="1325130"/>
    <lineage>
        <taxon>Bacteria</taxon>
        <taxon>Pseudomonadati</taxon>
        <taxon>Campylobacterota</taxon>
        <taxon>Epsilonproteobacteria</taxon>
        <taxon>Campylobacterales</taxon>
        <taxon>Helicobacteraceae</taxon>
        <taxon>Helicobacter</taxon>
    </lineage>
</organism>
<feature type="transmembrane region" description="Helical" evidence="1">
    <location>
        <begin position="378"/>
        <end position="404"/>
    </location>
</feature>
<gene>
    <name evidence="2" type="ORF">HFN_1663</name>
</gene>
<keyword evidence="1" id="KW-0472">Membrane</keyword>
<dbReference type="AlphaFoldDB" id="T1CW67"/>
<name>T1CW67_9HELI</name>
<feature type="transmembrane region" description="Helical" evidence="1">
    <location>
        <begin position="135"/>
        <end position="151"/>
    </location>
</feature>
<feature type="transmembrane region" description="Helical" evidence="1">
    <location>
        <begin position="21"/>
        <end position="41"/>
    </location>
</feature>
<dbReference type="OrthoDB" id="5320941at2"/>
<dbReference type="STRING" id="1325130.HFN_1663"/>
<feature type="transmembrane region" description="Helical" evidence="1">
    <location>
        <begin position="180"/>
        <end position="204"/>
    </location>
</feature>
<evidence type="ECO:0000313" key="3">
    <source>
        <dbReference type="Proteomes" id="UP000018143"/>
    </source>
</evidence>
<feature type="transmembrane region" description="Helical" evidence="1">
    <location>
        <begin position="270"/>
        <end position="291"/>
    </location>
</feature>